<dbReference type="EMBL" id="BAAABZ010000070">
    <property type="protein sequence ID" value="GAA0553632.1"/>
    <property type="molecule type" value="Genomic_DNA"/>
</dbReference>
<sequence>MKLKTAARAVARSGQIRVPISSLSTAQKLSAAALSKHDPVRPQLCRNPNALIQLLNWVEVNSLAAAIAVDHAVRLQPTPSVGHVQGVHDEFGAMGSAMA</sequence>
<organism evidence="1 2">
    <name type="scientific">Streptomyces mordarskii</name>
    <dbReference type="NCBI Taxonomy" id="1226758"/>
    <lineage>
        <taxon>Bacteria</taxon>
        <taxon>Bacillati</taxon>
        <taxon>Actinomycetota</taxon>
        <taxon>Actinomycetes</taxon>
        <taxon>Kitasatosporales</taxon>
        <taxon>Streptomycetaceae</taxon>
        <taxon>Streptomyces</taxon>
    </lineage>
</organism>
<proteinExistence type="predicted"/>
<gene>
    <name evidence="1" type="ORF">GCM10010390_64610</name>
</gene>
<reference evidence="1 2" key="1">
    <citation type="journal article" date="2019" name="Int. J. Syst. Evol. Microbiol.">
        <title>The Global Catalogue of Microorganisms (GCM) 10K type strain sequencing project: providing services to taxonomists for standard genome sequencing and annotation.</title>
        <authorList>
            <consortium name="The Broad Institute Genomics Platform"/>
            <consortium name="The Broad Institute Genome Sequencing Center for Infectious Disease"/>
            <person name="Wu L."/>
            <person name="Ma J."/>
        </authorList>
    </citation>
    <scope>NUCLEOTIDE SEQUENCE [LARGE SCALE GENOMIC DNA]</scope>
    <source>
        <strain evidence="1 2">JCM 5052</strain>
    </source>
</reference>
<name>A0ABN1DVY1_9ACTN</name>
<evidence type="ECO:0000313" key="2">
    <source>
        <dbReference type="Proteomes" id="UP001501576"/>
    </source>
</evidence>
<dbReference type="RefSeq" id="WP_346160759.1">
    <property type="nucleotide sequence ID" value="NZ_BAAABZ010000070.1"/>
</dbReference>
<evidence type="ECO:0000313" key="1">
    <source>
        <dbReference type="EMBL" id="GAA0553632.1"/>
    </source>
</evidence>
<comment type="caution">
    <text evidence="1">The sequence shown here is derived from an EMBL/GenBank/DDBJ whole genome shotgun (WGS) entry which is preliminary data.</text>
</comment>
<dbReference type="Proteomes" id="UP001501576">
    <property type="component" value="Unassembled WGS sequence"/>
</dbReference>
<keyword evidence="2" id="KW-1185">Reference proteome</keyword>
<accession>A0ABN1DVY1</accession>
<protein>
    <submittedName>
        <fullName evidence="1">Uncharacterized protein</fullName>
    </submittedName>
</protein>